<dbReference type="PANTHER" id="PTHR35866">
    <property type="entry name" value="PUTATIVE-RELATED"/>
    <property type="match status" value="1"/>
</dbReference>
<dbReference type="PANTHER" id="PTHR35866:SF2">
    <property type="entry name" value="YKGJ FAMILY CYSTEINE CLUSTER PROTEIN"/>
    <property type="match status" value="1"/>
</dbReference>
<name>A0A024E765_9PSED</name>
<proteinExistence type="predicted"/>
<organism evidence="1 2">
    <name type="scientific">Pseudomonas mandelii JR-1</name>
    <dbReference type="NCBI Taxonomy" id="1147786"/>
    <lineage>
        <taxon>Bacteria</taxon>
        <taxon>Pseudomonadati</taxon>
        <taxon>Pseudomonadota</taxon>
        <taxon>Gammaproteobacteria</taxon>
        <taxon>Pseudomonadales</taxon>
        <taxon>Pseudomonadaceae</taxon>
        <taxon>Pseudomonas</taxon>
    </lineage>
</organism>
<gene>
    <name evidence="1" type="ORF">OU5_1655</name>
</gene>
<sequence length="251" mass="27712">MKNMQNNTVRFSCVGCGICCKGRLIPLTLAEAQQWLNRGHDIAVILEAFDESSWPHSSAKFAHAKGRSVSVICGKTQIQVIAVFAGKALEQCPNLRADNLCGIYEERPLVCRIYPMEINPFIALRQDNKACPPQAWESDDILCTDGRADPALEALVNQSRQADRADASSKIAICAQLGLNVASWKDNALAVYFPPRGKLLEAIHSVTGTPEDYPDLEWQVRVDEPVLRERLAASKVSLAANESADYIFHVF</sequence>
<dbReference type="AlphaFoldDB" id="A0A024E765"/>
<reference evidence="1 2" key="1">
    <citation type="journal article" date="2012" name="J. Bacteriol.">
        <title>Genome sequence of cold-adapted Pseudomonas mandelii strain JR-1.</title>
        <authorList>
            <person name="Jang S.H."/>
            <person name="Kim J."/>
            <person name="Kim J."/>
            <person name="Hong S."/>
            <person name="Lee C."/>
        </authorList>
    </citation>
    <scope>NUCLEOTIDE SEQUENCE [LARGE SCALE GENOMIC DNA]</scope>
    <source>
        <strain evidence="1 2">JR-1</strain>
    </source>
</reference>
<evidence type="ECO:0008006" key="3">
    <source>
        <dbReference type="Google" id="ProtNLM"/>
    </source>
</evidence>
<evidence type="ECO:0000313" key="2">
    <source>
        <dbReference type="Proteomes" id="UP000026913"/>
    </source>
</evidence>
<dbReference type="Pfam" id="PF03692">
    <property type="entry name" value="CxxCxxCC"/>
    <property type="match status" value="1"/>
</dbReference>
<dbReference type="Proteomes" id="UP000026913">
    <property type="component" value="Chromosome"/>
</dbReference>
<protein>
    <recommendedName>
        <fullName evidence="3">Fe-S-cluster oxidoreductase</fullName>
    </recommendedName>
</protein>
<evidence type="ECO:0000313" key="1">
    <source>
        <dbReference type="EMBL" id="AHZ68734.1"/>
    </source>
</evidence>
<dbReference type="InterPro" id="IPR005358">
    <property type="entry name" value="Puta_zinc/iron-chelating_dom"/>
</dbReference>
<dbReference type="EMBL" id="CP005960">
    <property type="protein sequence ID" value="AHZ68734.1"/>
    <property type="molecule type" value="Genomic_DNA"/>
</dbReference>
<dbReference type="KEGG" id="pman:OU5_1655"/>
<dbReference type="HOGENOM" id="CLU_097149_0_0_6"/>
<accession>A0A024E765</accession>